<evidence type="ECO:0000313" key="2">
    <source>
        <dbReference type="EMBL" id="GEM48536.1"/>
    </source>
</evidence>
<feature type="chain" id="PRO_5021975378" evidence="1">
    <location>
        <begin position="20"/>
        <end position="152"/>
    </location>
</feature>
<keyword evidence="3" id="KW-1185">Reference proteome</keyword>
<name>A0A511N7U1_DEIC1</name>
<gene>
    <name evidence="2" type="ORF">DC3_41710</name>
</gene>
<dbReference type="RefSeq" id="WP_146887696.1">
    <property type="nucleotide sequence ID" value="NZ_BJXB01000022.1"/>
</dbReference>
<dbReference type="EMBL" id="BJXB01000022">
    <property type="protein sequence ID" value="GEM48536.1"/>
    <property type="molecule type" value="Genomic_DNA"/>
</dbReference>
<feature type="signal peptide" evidence="1">
    <location>
        <begin position="1"/>
        <end position="19"/>
    </location>
</feature>
<evidence type="ECO:0000256" key="1">
    <source>
        <dbReference type="SAM" id="SignalP"/>
    </source>
</evidence>
<proteinExistence type="predicted"/>
<accession>A0A511N7U1</accession>
<dbReference type="AlphaFoldDB" id="A0A511N7U1"/>
<dbReference type="Proteomes" id="UP000321306">
    <property type="component" value="Unassembled WGS sequence"/>
</dbReference>
<keyword evidence="1" id="KW-0732">Signal</keyword>
<sequence length="152" mass="15535">MKHLKHILTAMVLMGTAQAGTTSFNLTVSTAVQNECIFTNSVFSSNLGFTTLTTGTVHLNYKATSTSSGSATVYIKCTAGSALTLTPPAGLVLIGSELQVSASGSYTSTASNHTSGSADQHTLTLNVTAAAGQWNVNAGTHNGTVVFGVSYL</sequence>
<organism evidence="2 3">
    <name type="scientific">Deinococcus cellulosilyticus (strain DSM 18568 / NBRC 106333 / KACC 11606 / 5516J-15)</name>
    <dbReference type="NCBI Taxonomy" id="1223518"/>
    <lineage>
        <taxon>Bacteria</taxon>
        <taxon>Thermotogati</taxon>
        <taxon>Deinococcota</taxon>
        <taxon>Deinococci</taxon>
        <taxon>Deinococcales</taxon>
        <taxon>Deinococcaceae</taxon>
        <taxon>Deinococcus</taxon>
    </lineage>
</organism>
<comment type="caution">
    <text evidence="2">The sequence shown here is derived from an EMBL/GenBank/DDBJ whole genome shotgun (WGS) entry which is preliminary data.</text>
</comment>
<evidence type="ECO:0000313" key="3">
    <source>
        <dbReference type="Proteomes" id="UP000321306"/>
    </source>
</evidence>
<reference evidence="2 3" key="1">
    <citation type="submission" date="2019-07" db="EMBL/GenBank/DDBJ databases">
        <title>Whole genome shotgun sequence of Deinococcus cellulosilyticus NBRC 106333.</title>
        <authorList>
            <person name="Hosoyama A."/>
            <person name="Uohara A."/>
            <person name="Ohji S."/>
            <person name="Ichikawa N."/>
        </authorList>
    </citation>
    <scope>NUCLEOTIDE SEQUENCE [LARGE SCALE GENOMIC DNA]</scope>
    <source>
        <strain evidence="2 3">NBRC 106333</strain>
    </source>
</reference>
<protein>
    <submittedName>
        <fullName evidence="2">Uncharacterized protein</fullName>
    </submittedName>
</protein>